<evidence type="ECO:0000313" key="1">
    <source>
        <dbReference type="EMBL" id="MBD8037824.1"/>
    </source>
</evidence>
<reference evidence="1 2" key="1">
    <citation type="submission" date="2020-08" db="EMBL/GenBank/DDBJ databases">
        <title>A Genomic Blueprint of the Chicken Gut Microbiome.</title>
        <authorList>
            <person name="Gilroy R."/>
            <person name="Ravi A."/>
            <person name="Getino M."/>
            <person name="Pursley I."/>
            <person name="Horton D.L."/>
            <person name="Alikhan N.-F."/>
            <person name="Baker D."/>
            <person name="Gharbi K."/>
            <person name="Hall N."/>
            <person name="Watson M."/>
            <person name="Adriaenssens E.M."/>
            <person name="Foster-Nyarko E."/>
            <person name="Jarju S."/>
            <person name="Secka A."/>
            <person name="Antonio M."/>
            <person name="Oren A."/>
            <person name="Chaudhuri R."/>
            <person name="La Ragione R.M."/>
            <person name="Hildebrand F."/>
            <person name="Pallen M.J."/>
        </authorList>
    </citation>
    <scope>NUCLEOTIDE SEQUENCE [LARGE SCALE GENOMIC DNA]</scope>
    <source>
        <strain evidence="1 2">A46</strain>
    </source>
</reference>
<proteinExistence type="predicted"/>
<accession>A0ABR8Y186</accession>
<gene>
    <name evidence="1" type="ORF">H9635_13825</name>
</gene>
<evidence type="ECO:0000313" key="2">
    <source>
        <dbReference type="Proteomes" id="UP000619101"/>
    </source>
</evidence>
<organism evidence="1 2">
    <name type="scientific">Solibacillus faecavium</name>
    <dbReference type="NCBI Taxonomy" id="2762221"/>
    <lineage>
        <taxon>Bacteria</taxon>
        <taxon>Bacillati</taxon>
        <taxon>Bacillota</taxon>
        <taxon>Bacilli</taxon>
        <taxon>Bacillales</taxon>
        <taxon>Caryophanaceae</taxon>
        <taxon>Solibacillus</taxon>
    </lineage>
</organism>
<dbReference type="Proteomes" id="UP000619101">
    <property type="component" value="Unassembled WGS sequence"/>
</dbReference>
<protein>
    <submittedName>
        <fullName evidence="1">Peptide ABC transporter substrate-binding protein</fullName>
    </submittedName>
</protein>
<keyword evidence="2" id="KW-1185">Reference proteome</keyword>
<dbReference type="RefSeq" id="WP_191700906.1">
    <property type="nucleotide sequence ID" value="NZ_JACSPZ010000007.1"/>
</dbReference>
<sequence>MVKIVLEKDQQLLTHSPLYRFTTENSEEPNVVTILQQPSAEAYQPFSISEKQGNIYFDLWSYSFAIQLKQVLQAHDTVKGVLRLRRTTNNFSYIKEDILALSEWFGDVRNVTVRSNKGGEMHYTIVLCEFGDSIMAHLEYQSGNDRIEFEWSSHLHIVEFDSLQMSSDKDNNRNLFKNIDAVVQFAIHWNESYEKKLSTIQQFLQRGEQ</sequence>
<dbReference type="EMBL" id="JACSPZ010000007">
    <property type="protein sequence ID" value="MBD8037824.1"/>
    <property type="molecule type" value="Genomic_DNA"/>
</dbReference>
<comment type="caution">
    <text evidence="1">The sequence shown here is derived from an EMBL/GenBank/DDBJ whole genome shotgun (WGS) entry which is preliminary data.</text>
</comment>
<name>A0ABR8Y186_9BACL</name>